<dbReference type="AlphaFoldDB" id="A0A8T0P3A3"/>
<dbReference type="InterPro" id="IPR053085">
    <property type="entry name" value="Jasmonate-induced_protein"/>
</dbReference>
<keyword evidence="2" id="KW-1185">Reference proteome</keyword>
<dbReference type="Proteomes" id="UP000823388">
    <property type="component" value="Chromosome 8N"/>
</dbReference>
<dbReference type="Pfam" id="PF21230">
    <property type="entry name" value="Nakanori"/>
    <property type="match status" value="1"/>
</dbReference>
<dbReference type="OrthoDB" id="2617878at2759"/>
<name>A0A8T0P3A3_PANVG</name>
<evidence type="ECO:0000313" key="2">
    <source>
        <dbReference type="Proteomes" id="UP000823388"/>
    </source>
</evidence>
<proteinExistence type="predicted"/>
<gene>
    <name evidence="1" type="ORF">PVAP13_8NG085000</name>
</gene>
<dbReference type="PANTHER" id="PTHR36482:SF7">
    <property type="entry name" value="OS04G0308500 PROTEIN"/>
    <property type="match status" value="1"/>
</dbReference>
<organism evidence="1 2">
    <name type="scientific">Panicum virgatum</name>
    <name type="common">Blackwell switchgrass</name>
    <dbReference type="NCBI Taxonomy" id="38727"/>
    <lineage>
        <taxon>Eukaryota</taxon>
        <taxon>Viridiplantae</taxon>
        <taxon>Streptophyta</taxon>
        <taxon>Embryophyta</taxon>
        <taxon>Tracheophyta</taxon>
        <taxon>Spermatophyta</taxon>
        <taxon>Magnoliopsida</taxon>
        <taxon>Liliopsida</taxon>
        <taxon>Poales</taxon>
        <taxon>Poaceae</taxon>
        <taxon>PACMAD clade</taxon>
        <taxon>Panicoideae</taxon>
        <taxon>Panicodae</taxon>
        <taxon>Paniceae</taxon>
        <taxon>Panicinae</taxon>
        <taxon>Panicum</taxon>
        <taxon>Panicum sect. Hiantes</taxon>
    </lineage>
</organism>
<dbReference type="InterPro" id="IPR049065">
    <property type="entry name" value="Nakanori"/>
</dbReference>
<reference evidence="1" key="1">
    <citation type="submission" date="2020-05" db="EMBL/GenBank/DDBJ databases">
        <title>WGS assembly of Panicum virgatum.</title>
        <authorList>
            <person name="Lovell J.T."/>
            <person name="Jenkins J."/>
            <person name="Shu S."/>
            <person name="Juenger T.E."/>
            <person name="Schmutz J."/>
        </authorList>
    </citation>
    <scope>NUCLEOTIDE SEQUENCE</scope>
    <source>
        <strain evidence="1">AP13</strain>
    </source>
</reference>
<dbReference type="Gene3D" id="2.60.270.50">
    <property type="match status" value="1"/>
</dbReference>
<accession>A0A8T0P3A3</accession>
<evidence type="ECO:0000313" key="1">
    <source>
        <dbReference type="EMBL" id="KAG2556130.1"/>
    </source>
</evidence>
<sequence>MANCFGAVVDNYKLDEMARYVGKAKSQEDRAREAVNLVNEDSKNDKASKYVQGVKDWYGNGVSTLCLIYNATGSTLRYVADKDWYGFICRTPYPTEIGNGQWAAFLHVHNTGAASGSEAAVVYRGTNGNGEERDLLLGWSTPWGPWYSNKAYCKIGGVDSFQSQWDQLYSKINNADYNWKDSGDGFEVNASTATGGDPIFSATIKIPFSP</sequence>
<dbReference type="PANTHER" id="PTHR36482">
    <property type="entry name" value="OSJNBA0024J22.15 PROTEIN"/>
    <property type="match status" value="1"/>
</dbReference>
<dbReference type="EMBL" id="CM029052">
    <property type="protein sequence ID" value="KAG2556130.1"/>
    <property type="molecule type" value="Genomic_DNA"/>
</dbReference>
<evidence type="ECO:0008006" key="3">
    <source>
        <dbReference type="Google" id="ProtNLM"/>
    </source>
</evidence>
<comment type="caution">
    <text evidence="1">The sequence shown here is derived from an EMBL/GenBank/DDBJ whole genome shotgun (WGS) entry which is preliminary data.</text>
</comment>
<protein>
    <recommendedName>
        <fullName evidence="3">Jasmonate-induced protein</fullName>
    </recommendedName>
</protein>